<dbReference type="RefSeq" id="WP_155119532.1">
    <property type="nucleotide sequence ID" value="NZ_CP013242.1"/>
</dbReference>
<reference evidence="1 2" key="1">
    <citation type="submission" date="2015-11" db="EMBL/GenBank/DDBJ databases">
        <authorList>
            <person name="Hill K.K."/>
            <person name="Shirey T.B."/>
            <person name="Raphael B."/>
            <person name="Daligault H.E."/>
            <person name="Davenport K.W."/>
            <person name="Bruce D.C."/>
            <person name="Foley B.T."/>
            <person name="Johnson S.L."/>
        </authorList>
    </citation>
    <scope>NUCLEOTIDE SEQUENCE [LARGE SCALE GENOMIC DNA]</scope>
    <source>
        <strain evidence="1 2">CDC_1632</strain>
    </source>
</reference>
<dbReference type="AlphaFoldDB" id="A0A1J1D0C0"/>
<evidence type="ECO:0000313" key="1">
    <source>
        <dbReference type="EMBL" id="APH13982.1"/>
    </source>
</evidence>
<protein>
    <submittedName>
        <fullName evidence="1">Uncharacterized protein</fullName>
    </submittedName>
</protein>
<proteinExistence type="predicted"/>
<gene>
    <name evidence="1" type="ORF">NPD5_304</name>
</gene>
<name>A0A1J1D0C0_CLOSG</name>
<evidence type="ECO:0000313" key="2">
    <source>
        <dbReference type="Proteomes" id="UP000182204"/>
    </source>
</evidence>
<dbReference type="Proteomes" id="UP000182204">
    <property type="component" value="Chromosome"/>
</dbReference>
<dbReference type="EMBL" id="CP013243">
    <property type="protein sequence ID" value="APH13982.1"/>
    <property type="molecule type" value="Genomic_DNA"/>
</dbReference>
<accession>A0A1J1D0C0</accession>
<sequence length="49" mass="5687">MDLFWLDKTILKTVLSLNYYQFFLISFGGLIGTFLYSGTFSNKQGGKRR</sequence>
<organism evidence="1 2">
    <name type="scientific">Clostridium sporogenes</name>
    <dbReference type="NCBI Taxonomy" id="1509"/>
    <lineage>
        <taxon>Bacteria</taxon>
        <taxon>Bacillati</taxon>
        <taxon>Bacillota</taxon>
        <taxon>Clostridia</taxon>
        <taxon>Eubacteriales</taxon>
        <taxon>Clostridiaceae</taxon>
        <taxon>Clostridium</taxon>
    </lineage>
</organism>